<dbReference type="Proteomes" id="UP000184144">
    <property type="component" value="Unassembled WGS sequence"/>
</dbReference>
<evidence type="ECO:0000256" key="11">
    <source>
        <dbReference type="HAMAP-Rule" id="MF_00766"/>
    </source>
</evidence>
<evidence type="ECO:0000256" key="9">
    <source>
        <dbReference type="ARBA" id="ARBA00023136"/>
    </source>
</evidence>
<dbReference type="PANTHER" id="PTHR30400">
    <property type="entry name" value="MONOFUNCTIONAL BIOSYNTHETIC PEPTIDOGLYCAN TRANSGLYCOSYLASE"/>
    <property type="match status" value="1"/>
</dbReference>
<dbReference type="InterPro" id="IPR011812">
    <property type="entry name" value="Pep_trsgly"/>
</dbReference>
<dbReference type="EC" id="2.4.99.28" evidence="11"/>
<keyword evidence="10 11" id="KW-0961">Cell wall biogenesis/degradation</keyword>
<feature type="domain" description="Glycosyl transferase family 51" evidence="12">
    <location>
        <begin position="79"/>
        <end position="238"/>
    </location>
</feature>
<evidence type="ECO:0000256" key="4">
    <source>
        <dbReference type="ARBA" id="ARBA00022679"/>
    </source>
</evidence>
<dbReference type="OrthoDB" id="9766909at2"/>
<dbReference type="HAMAP" id="MF_00766">
    <property type="entry name" value="PGT_MtgA"/>
    <property type="match status" value="1"/>
</dbReference>
<dbReference type="PANTHER" id="PTHR30400:SF0">
    <property type="entry name" value="BIOSYNTHETIC PEPTIDOGLYCAN TRANSGLYCOSYLASE"/>
    <property type="match status" value="1"/>
</dbReference>
<evidence type="ECO:0000313" key="13">
    <source>
        <dbReference type="EMBL" id="SHF47521.1"/>
    </source>
</evidence>
<keyword evidence="6 11" id="KW-0133">Cell shape</keyword>
<evidence type="ECO:0000256" key="3">
    <source>
        <dbReference type="ARBA" id="ARBA00022676"/>
    </source>
</evidence>
<protein>
    <recommendedName>
        <fullName evidence="11">Biosynthetic peptidoglycan transglycosylase</fullName>
        <ecNumber evidence="11">2.4.99.28</ecNumber>
    </recommendedName>
    <alternativeName>
        <fullName evidence="11">Glycan polymerase</fullName>
    </alternativeName>
    <alternativeName>
        <fullName evidence="11">Peptidoglycan glycosyltransferase MtgA</fullName>
        <shortName evidence="11">PGT</shortName>
    </alternativeName>
</protein>
<evidence type="ECO:0000256" key="7">
    <source>
        <dbReference type="ARBA" id="ARBA00022984"/>
    </source>
</evidence>
<reference evidence="14" key="1">
    <citation type="submission" date="2016-11" db="EMBL/GenBank/DDBJ databases">
        <authorList>
            <person name="Varghese N."/>
            <person name="Submissions S."/>
        </authorList>
    </citation>
    <scope>NUCLEOTIDE SEQUENCE [LARGE SCALE GENOMIC DNA]</scope>
    <source>
        <strain evidence="14">DSM 100566</strain>
    </source>
</reference>
<evidence type="ECO:0000256" key="10">
    <source>
        <dbReference type="ARBA" id="ARBA00023316"/>
    </source>
</evidence>
<dbReference type="STRING" id="1486859.SAMN05444273_106199"/>
<dbReference type="UniPathway" id="UPA00219"/>
<dbReference type="GO" id="GO:0008360">
    <property type="term" value="P:regulation of cell shape"/>
    <property type="evidence" value="ECO:0007669"/>
    <property type="project" value="UniProtKB-KW"/>
</dbReference>
<comment type="function">
    <text evidence="11">Peptidoglycan polymerase that catalyzes glycan chain elongation from lipid-linked precursors.</text>
</comment>
<dbReference type="AlphaFoldDB" id="A0A1M5BYJ6"/>
<comment type="similarity">
    <text evidence="11">Belongs to the glycosyltransferase 51 family.</text>
</comment>
<evidence type="ECO:0000256" key="2">
    <source>
        <dbReference type="ARBA" id="ARBA00022519"/>
    </source>
</evidence>
<dbReference type="Gene3D" id="1.10.3810.10">
    <property type="entry name" value="Biosynthetic peptidoglycan transglycosylase-like"/>
    <property type="match status" value="1"/>
</dbReference>
<comment type="subcellular location">
    <subcellularLocation>
        <location evidence="11">Cell inner membrane</location>
        <topology evidence="11">Single-pass membrane protein</topology>
    </subcellularLocation>
</comment>
<keyword evidence="9 11" id="KW-0472">Membrane</keyword>
<keyword evidence="8 11" id="KW-1133">Transmembrane helix</keyword>
<dbReference type="InterPro" id="IPR036950">
    <property type="entry name" value="PBP_transglycosylase"/>
</dbReference>
<dbReference type="InterPro" id="IPR023346">
    <property type="entry name" value="Lysozyme-like_dom_sf"/>
</dbReference>
<dbReference type="NCBIfam" id="TIGR02070">
    <property type="entry name" value="mono_pep_trsgly"/>
    <property type="match status" value="1"/>
</dbReference>
<organism evidence="13 14">
    <name type="scientific">Litoreibacter ascidiaceicola</name>
    <dbReference type="NCBI Taxonomy" id="1486859"/>
    <lineage>
        <taxon>Bacteria</taxon>
        <taxon>Pseudomonadati</taxon>
        <taxon>Pseudomonadota</taxon>
        <taxon>Alphaproteobacteria</taxon>
        <taxon>Rhodobacterales</taxon>
        <taxon>Roseobacteraceae</taxon>
        <taxon>Litoreibacter</taxon>
    </lineage>
</organism>
<dbReference type="GO" id="GO:0009274">
    <property type="term" value="C:peptidoglycan-based cell wall"/>
    <property type="evidence" value="ECO:0007669"/>
    <property type="project" value="InterPro"/>
</dbReference>
<comment type="pathway">
    <text evidence="11">Cell wall biogenesis; peptidoglycan biosynthesis.</text>
</comment>
<dbReference type="Pfam" id="PF00912">
    <property type="entry name" value="Transgly"/>
    <property type="match status" value="1"/>
</dbReference>
<feature type="transmembrane region" description="Helical" evidence="11">
    <location>
        <begin position="49"/>
        <end position="73"/>
    </location>
</feature>
<keyword evidence="1 11" id="KW-1003">Cell membrane</keyword>
<gene>
    <name evidence="11" type="primary">mtgA</name>
    <name evidence="13" type="ORF">SAMN05444273_106199</name>
</gene>
<evidence type="ECO:0000256" key="8">
    <source>
        <dbReference type="ARBA" id="ARBA00022989"/>
    </source>
</evidence>
<name>A0A1M5BYJ6_9RHOB</name>
<dbReference type="SUPFAM" id="SSF53955">
    <property type="entry name" value="Lysozyme-like"/>
    <property type="match status" value="1"/>
</dbReference>
<evidence type="ECO:0000256" key="5">
    <source>
        <dbReference type="ARBA" id="ARBA00022692"/>
    </source>
</evidence>
<keyword evidence="2 11" id="KW-0997">Cell inner membrane</keyword>
<keyword evidence="4 11" id="KW-0808">Transferase</keyword>
<evidence type="ECO:0000259" key="12">
    <source>
        <dbReference type="Pfam" id="PF00912"/>
    </source>
</evidence>
<evidence type="ECO:0000313" key="14">
    <source>
        <dbReference type="Proteomes" id="UP000184144"/>
    </source>
</evidence>
<evidence type="ECO:0000256" key="1">
    <source>
        <dbReference type="ARBA" id="ARBA00022475"/>
    </source>
</evidence>
<evidence type="ECO:0000256" key="6">
    <source>
        <dbReference type="ARBA" id="ARBA00022960"/>
    </source>
</evidence>
<keyword evidence="14" id="KW-1185">Reference proteome</keyword>
<dbReference type="EMBL" id="FQUV01000006">
    <property type="protein sequence ID" value="SHF47521.1"/>
    <property type="molecule type" value="Genomic_DNA"/>
</dbReference>
<sequence>MAKAVKKPQKRAKPASKIRQEKPKRSIFWWIGVVPYLAVRWGWRLVIAVALFIFTVVVLYAFVNPPTTAYIFSENWRLEDTRRDWRDFETISPHMAHAIVAAEDANFCNHWGFDMAAIRDALEDGGGRGASTISQQTVKNVFLWHGRNWTRKALEAAITPVVETIWTKRRILEVYMNVAEFDEGVFGVGAAAPWYFGVDAKDLTMRQASLLAAILPNPKGRSAKRPSAYIQKRARSIAAGAATIRADGRNQCFEG</sequence>
<proteinExistence type="inferred from homology"/>
<comment type="catalytic activity">
    <reaction evidence="11">
        <text>[GlcNAc-(1-&gt;4)-Mur2Ac(oyl-L-Ala-gamma-D-Glu-L-Lys-D-Ala-D-Ala)](n)-di-trans,octa-cis-undecaprenyl diphosphate + beta-D-GlcNAc-(1-&gt;4)-Mur2Ac(oyl-L-Ala-gamma-D-Glu-L-Lys-D-Ala-D-Ala)-di-trans,octa-cis-undecaprenyl diphosphate = [GlcNAc-(1-&gt;4)-Mur2Ac(oyl-L-Ala-gamma-D-Glu-L-Lys-D-Ala-D-Ala)](n+1)-di-trans,octa-cis-undecaprenyl diphosphate + di-trans,octa-cis-undecaprenyl diphosphate + H(+)</text>
        <dbReference type="Rhea" id="RHEA:23708"/>
        <dbReference type="Rhea" id="RHEA-COMP:9602"/>
        <dbReference type="Rhea" id="RHEA-COMP:9603"/>
        <dbReference type="ChEBI" id="CHEBI:15378"/>
        <dbReference type="ChEBI" id="CHEBI:58405"/>
        <dbReference type="ChEBI" id="CHEBI:60033"/>
        <dbReference type="ChEBI" id="CHEBI:78435"/>
        <dbReference type="EC" id="2.4.99.28"/>
    </reaction>
</comment>
<dbReference type="GO" id="GO:0009252">
    <property type="term" value="P:peptidoglycan biosynthetic process"/>
    <property type="evidence" value="ECO:0007669"/>
    <property type="project" value="UniProtKB-UniRule"/>
</dbReference>
<accession>A0A1M5BYJ6</accession>
<dbReference type="GO" id="GO:0005886">
    <property type="term" value="C:plasma membrane"/>
    <property type="evidence" value="ECO:0007669"/>
    <property type="project" value="UniProtKB-SubCell"/>
</dbReference>
<keyword evidence="3 11" id="KW-0328">Glycosyltransferase</keyword>
<dbReference type="RefSeq" id="WP_073144823.1">
    <property type="nucleotide sequence ID" value="NZ_FQUV01000006.1"/>
</dbReference>
<dbReference type="GO" id="GO:0008955">
    <property type="term" value="F:peptidoglycan glycosyltransferase activity"/>
    <property type="evidence" value="ECO:0007669"/>
    <property type="project" value="UniProtKB-UniRule"/>
</dbReference>
<keyword evidence="7 11" id="KW-0573">Peptidoglycan synthesis</keyword>
<dbReference type="GO" id="GO:0071555">
    <property type="term" value="P:cell wall organization"/>
    <property type="evidence" value="ECO:0007669"/>
    <property type="project" value="UniProtKB-KW"/>
</dbReference>
<dbReference type="GO" id="GO:0016763">
    <property type="term" value="F:pentosyltransferase activity"/>
    <property type="evidence" value="ECO:0007669"/>
    <property type="project" value="InterPro"/>
</dbReference>
<dbReference type="InterPro" id="IPR001264">
    <property type="entry name" value="Glyco_trans_51"/>
</dbReference>
<keyword evidence="5 11" id="KW-0812">Transmembrane</keyword>